<dbReference type="OrthoDB" id="1867172at2759"/>
<reference evidence="3" key="2">
    <citation type="submission" date="2025-08" db="UniProtKB">
        <authorList>
            <consortium name="RefSeq"/>
        </authorList>
    </citation>
    <scope>IDENTIFICATION</scope>
    <source>
        <tissue evidence="3">Leaf</tissue>
    </source>
</reference>
<keyword evidence="2" id="KW-1185">Reference proteome</keyword>
<dbReference type="PANTHER" id="PTHR38932:SF1">
    <property type="entry name" value="DUF4005 DOMAIN-CONTAINING PROTEIN"/>
    <property type="match status" value="1"/>
</dbReference>
<dbReference type="AlphaFoldDB" id="A0A6J0KJ21"/>
<reference evidence="2" key="1">
    <citation type="journal article" date="2019" name="Database">
        <title>The radish genome database (RadishGD): an integrated information resource for radish genomics.</title>
        <authorList>
            <person name="Yu H.J."/>
            <person name="Baek S."/>
            <person name="Lee Y.J."/>
            <person name="Cho A."/>
            <person name="Mun J.H."/>
        </authorList>
    </citation>
    <scope>NUCLEOTIDE SEQUENCE [LARGE SCALE GENOMIC DNA]</scope>
    <source>
        <strain evidence="2">cv. WK10039</strain>
    </source>
</reference>
<gene>
    <name evidence="3" type="primary">LOC108819423</name>
</gene>
<dbReference type="GeneID" id="108819423"/>
<evidence type="ECO:0000313" key="2">
    <source>
        <dbReference type="Proteomes" id="UP000504610"/>
    </source>
</evidence>
<dbReference type="PANTHER" id="PTHR38932">
    <property type="entry name" value="BNAC03G64660D PROTEIN"/>
    <property type="match status" value="1"/>
</dbReference>
<protein>
    <submittedName>
        <fullName evidence="3">Uncharacterized protein LOC108819423</fullName>
    </submittedName>
</protein>
<organism evidence="2 3">
    <name type="scientific">Raphanus sativus</name>
    <name type="common">Radish</name>
    <name type="synonym">Raphanus raphanistrum var. sativus</name>
    <dbReference type="NCBI Taxonomy" id="3726"/>
    <lineage>
        <taxon>Eukaryota</taxon>
        <taxon>Viridiplantae</taxon>
        <taxon>Streptophyta</taxon>
        <taxon>Embryophyta</taxon>
        <taxon>Tracheophyta</taxon>
        <taxon>Spermatophyta</taxon>
        <taxon>Magnoliopsida</taxon>
        <taxon>eudicotyledons</taxon>
        <taxon>Gunneridae</taxon>
        <taxon>Pentapetalae</taxon>
        <taxon>rosids</taxon>
        <taxon>malvids</taxon>
        <taxon>Brassicales</taxon>
        <taxon>Brassicaceae</taxon>
        <taxon>Brassiceae</taxon>
        <taxon>Raphanus</taxon>
    </lineage>
</organism>
<dbReference type="KEGG" id="rsz:108819423"/>
<evidence type="ECO:0000313" key="3">
    <source>
        <dbReference type="RefSeq" id="XP_018447962.2"/>
    </source>
</evidence>
<evidence type="ECO:0000256" key="1">
    <source>
        <dbReference type="SAM" id="MobiDB-lite"/>
    </source>
</evidence>
<name>A0A6J0KJ21_RAPSA</name>
<sequence length="154" mass="17109">MYPSVKAKDKTVNCKESGSSLNSVYLQSRASENKKEEDLHIIVAKIPKIYIPSVLMPEGESKDMKKQIRGAEIERIQKHKISSVLRPRAVVSSPDNDALIGSINKSEESKAKKSLKSNGHVSNRVSQRKNIDINVTVSNRTVATKSGTRLKDHK</sequence>
<dbReference type="RefSeq" id="XP_018447962.2">
    <property type="nucleotide sequence ID" value="XM_018592460.2"/>
</dbReference>
<dbReference type="Proteomes" id="UP000504610">
    <property type="component" value="Chromosome 8"/>
</dbReference>
<accession>A0A6J0KJ21</accession>
<proteinExistence type="predicted"/>
<feature type="region of interest" description="Disordered" evidence="1">
    <location>
        <begin position="95"/>
        <end position="130"/>
    </location>
</feature>